<organism evidence="2 3">
    <name type="scientific">Morus notabilis</name>
    <dbReference type="NCBI Taxonomy" id="981085"/>
    <lineage>
        <taxon>Eukaryota</taxon>
        <taxon>Viridiplantae</taxon>
        <taxon>Streptophyta</taxon>
        <taxon>Embryophyta</taxon>
        <taxon>Tracheophyta</taxon>
        <taxon>Spermatophyta</taxon>
        <taxon>Magnoliopsida</taxon>
        <taxon>eudicotyledons</taxon>
        <taxon>Gunneridae</taxon>
        <taxon>Pentapetalae</taxon>
        <taxon>rosids</taxon>
        <taxon>fabids</taxon>
        <taxon>Rosales</taxon>
        <taxon>Moraceae</taxon>
        <taxon>Moreae</taxon>
        <taxon>Morus</taxon>
    </lineage>
</organism>
<protein>
    <submittedName>
        <fullName evidence="2">Uncharacterized protein</fullName>
    </submittedName>
</protein>
<keyword evidence="1" id="KW-0812">Transmembrane</keyword>
<reference evidence="3" key="1">
    <citation type="submission" date="2013-01" db="EMBL/GenBank/DDBJ databases">
        <title>Draft Genome Sequence of a Mulberry Tree, Morus notabilis C.K. Schneid.</title>
        <authorList>
            <person name="He N."/>
            <person name="Zhao S."/>
        </authorList>
    </citation>
    <scope>NUCLEOTIDE SEQUENCE</scope>
</reference>
<evidence type="ECO:0000313" key="2">
    <source>
        <dbReference type="EMBL" id="EXC31344.1"/>
    </source>
</evidence>
<dbReference type="STRING" id="981085.W9S8D3"/>
<dbReference type="EMBL" id="KE346255">
    <property type="protein sequence ID" value="EXC31344.1"/>
    <property type="molecule type" value="Genomic_DNA"/>
</dbReference>
<proteinExistence type="predicted"/>
<dbReference type="OrthoDB" id="591587at2759"/>
<keyword evidence="3" id="KW-1185">Reference proteome</keyword>
<dbReference type="eggNOG" id="ENOG502QV2F">
    <property type="taxonomic scope" value="Eukaryota"/>
</dbReference>
<keyword evidence="1" id="KW-0472">Membrane</keyword>
<feature type="transmembrane region" description="Helical" evidence="1">
    <location>
        <begin position="411"/>
        <end position="438"/>
    </location>
</feature>
<dbReference type="PANTHER" id="PTHR31170">
    <property type="entry name" value="BNAC04G53230D PROTEIN"/>
    <property type="match status" value="1"/>
</dbReference>
<dbReference type="AlphaFoldDB" id="W9S8D3"/>
<accession>W9S8D3</accession>
<sequence length="440" mass="50712">MADNIDARSGDHIVIDVKARLKENLSGNLAMSPNSSIFKVPTILSRHRLQAYQPNAFSIGPFHHNEKQLKPTEKIKFKYLLDLTSRLSDPNYNPNPTDRDTALSNLTEAIHKVRNEAREYYAGPIPVEADKFVEVLVLDGCFIIELFRKKEYKSLKGENDPIFSMSCLLQFLSHDLILLENQIPWMVLEILFNLTITSIDDVQKPLVDLAIKFFGAVFSTTQPSTDRLRSIQSKHILDLLRNSLVLASQIKQDHFAGKLEQMRSATRLDDFGIKFKKDENAESILDIKFNAKGELMIPPLLIQETTETVFRNLISLEQCCLDYEPKITSYAVLLDNLINTKDDMELLCKSEAISKWLNVEEATKSFNNLYIDTYLKESFYLKLTRDVDKYCHDRWHRYLKALMREHFKHPWAAISVFAASILLFLSLLQTVFTIMGYYKA</sequence>
<dbReference type="KEGG" id="mnt:21400614"/>
<name>W9S8D3_9ROSA</name>
<dbReference type="PANTHER" id="PTHR31170:SF17">
    <property type="match status" value="1"/>
</dbReference>
<evidence type="ECO:0000256" key="1">
    <source>
        <dbReference type="SAM" id="Phobius"/>
    </source>
</evidence>
<dbReference type="Proteomes" id="UP000030645">
    <property type="component" value="Unassembled WGS sequence"/>
</dbReference>
<keyword evidence="1" id="KW-1133">Transmembrane helix</keyword>
<dbReference type="InterPro" id="IPR004158">
    <property type="entry name" value="DUF247_pln"/>
</dbReference>
<gene>
    <name evidence="2" type="ORF">L484_017624</name>
</gene>
<dbReference type="Pfam" id="PF03140">
    <property type="entry name" value="DUF247"/>
    <property type="match status" value="1"/>
</dbReference>
<evidence type="ECO:0000313" key="3">
    <source>
        <dbReference type="Proteomes" id="UP000030645"/>
    </source>
</evidence>